<reference evidence="1" key="2">
    <citation type="submission" date="2015-03" db="UniProtKB">
        <authorList>
            <consortium name="EnsemblPlants"/>
        </authorList>
    </citation>
    <scope>IDENTIFICATION</scope>
</reference>
<reference evidence="1" key="1">
    <citation type="journal article" date="2009" name="Rice">
        <title>De Novo Next Generation Sequencing of Plant Genomes.</title>
        <authorList>
            <person name="Rounsley S."/>
            <person name="Marri P.R."/>
            <person name="Yu Y."/>
            <person name="He R."/>
            <person name="Sisneros N."/>
            <person name="Goicoechea J.L."/>
            <person name="Lee S.J."/>
            <person name="Angelova A."/>
            <person name="Kudrna D."/>
            <person name="Luo M."/>
            <person name="Affourtit J."/>
            <person name="Desany B."/>
            <person name="Knight J."/>
            <person name="Niazi F."/>
            <person name="Egholm M."/>
            <person name="Wing R.A."/>
        </authorList>
    </citation>
    <scope>NUCLEOTIDE SEQUENCE [LARGE SCALE GENOMIC DNA]</scope>
    <source>
        <strain evidence="1">cv. IRGC 105608</strain>
    </source>
</reference>
<protein>
    <submittedName>
        <fullName evidence="1">Uncharacterized protein</fullName>
    </submittedName>
</protein>
<evidence type="ECO:0000313" key="1">
    <source>
        <dbReference type="EnsemblPlants" id="OBART03G30700.1"/>
    </source>
</evidence>
<dbReference type="EnsemblPlants" id="OBART03G30700.1">
    <property type="protein sequence ID" value="OBART03G30700.1"/>
    <property type="gene ID" value="OBART03G30700"/>
</dbReference>
<dbReference type="Gramene" id="OBART03G30700.1">
    <property type="protein sequence ID" value="OBART03G30700.1"/>
    <property type="gene ID" value="OBART03G30700"/>
</dbReference>
<dbReference type="HOGENOM" id="CLU_3433294_0_0_1"/>
<dbReference type="Proteomes" id="UP000026960">
    <property type="component" value="Chromosome 3"/>
</dbReference>
<evidence type="ECO:0000313" key="2">
    <source>
        <dbReference type="Proteomes" id="UP000026960"/>
    </source>
</evidence>
<organism evidence="1">
    <name type="scientific">Oryza barthii</name>
    <dbReference type="NCBI Taxonomy" id="65489"/>
    <lineage>
        <taxon>Eukaryota</taxon>
        <taxon>Viridiplantae</taxon>
        <taxon>Streptophyta</taxon>
        <taxon>Embryophyta</taxon>
        <taxon>Tracheophyta</taxon>
        <taxon>Spermatophyta</taxon>
        <taxon>Magnoliopsida</taxon>
        <taxon>Liliopsida</taxon>
        <taxon>Poales</taxon>
        <taxon>Poaceae</taxon>
        <taxon>BOP clade</taxon>
        <taxon>Oryzoideae</taxon>
        <taxon>Oryzeae</taxon>
        <taxon>Oryzinae</taxon>
        <taxon>Oryza</taxon>
    </lineage>
</organism>
<keyword evidence="2" id="KW-1185">Reference proteome</keyword>
<sequence length="16" mass="1750">MGAAEIFGPIRSMLAW</sequence>
<accession>A0A0D3FMT5</accession>
<name>A0A0D3FMT5_9ORYZ</name>
<dbReference type="AlphaFoldDB" id="A0A0D3FMT5"/>
<proteinExistence type="predicted"/>